<keyword evidence="3" id="KW-1185">Reference proteome</keyword>
<dbReference type="PANTHER" id="PTHR38681:SF1">
    <property type="entry name" value="RETROVIRUS-RELATED POL POLYPROTEIN FROM TRANSPOSON 412-LIKE PROTEIN"/>
    <property type="match status" value="1"/>
</dbReference>
<dbReference type="PANTHER" id="PTHR38681">
    <property type="entry name" value="RETROVIRUS-RELATED POL POLYPROTEIN FROM TRANSPOSON 412-LIKE PROTEIN-RELATED"/>
    <property type="match status" value="1"/>
</dbReference>
<comment type="caution">
    <text evidence="2">The sequence shown here is derived from an EMBL/GenBank/DDBJ whole genome shotgun (WGS) entry which is preliminary data.</text>
</comment>
<dbReference type="AlphaFoldDB" id="A0ABD2WTF9"/>
<dbReference type="EMBL" id="JBJJXI010000073">
    <property type="protein sequence ID" value="KAL3396212.1"/>
    <property type="molecule type" value="Genomic_DNA"/>
</dbReference>
<reference evidence="2 3" key="1">
    <citation type="journal article" date="2024" name="bioRxiv">
        <title>A reference genome for Trichogramma kaykai: A tiny desert-dwelling parasitoid wasp with competing sex-ratio distorters.</title>
        <authorList>
            <person name="Culotta J."/>
            <person name="Lindsey A.R."/>
        </authorList>
    </citation>
    <scope>NUCLEOTIDE SEQUENCE [LARGE SCALE GENOMIC DNA]</scope>
    <source>
        <strain evidence="2 3">KSX58</strain>
    </source>
</reference>
<feature type="compositionally biased region" description="Basic residues" evidence="1">
    <location>
        <begin position="276"/>
        <end position="287"/>
    </location>
</feature>
<protein>
    <recommendedName>
        <fullName evidence="4">Reverse transcriptase RNase H-like domain-containing protein</fullName>
    </recommendedName>
</protein>
<evidence type="ECO:0000313" key="3">
    <source>
        <dbReference type="Proteomes" id="UP001627154"/>
    </source>
</evidence>
<sequence length="287" mass="32128">MRQFMYLAQFEITYEYLPGKSNDVADALSRVEVPESGSTEATRREQALSVHSIDFPARFDVRRLQSAQNSDSDLPGILDDPAHPLKLSKIPFGPEKVEIYCERRENVTRPTRLISGADCSPAEMLYGGPLRIPGDLCFDEETKVDPKIFKSELRAHMSKVKPVLVDHKRKQKGFVADDLSTCSYVFKLDKRITTALVPPYTGPHRVLDRNDKFHTITIDDHGRESVVSIERLKPAHFIVATDAHAASSYSVAAAEAVNTSVRASSSERPVAPVRVRGARNTRRGRRK</sequence>
<evidence type="ECO:0000313" key="2">
    <source>
        <dbReference type="EMBL" id="KAL3396212.1"/>
    </source>
</evidence>
<organism evidence="2 3">
    <name type="scientific">Trichogramma kaykai</name>
    <dbReference type="NCBI Taxonomy" id="54128"/>
    <lineage>
        <taxon>Eukaryota</taxon>
        <taxon>Metazoa</taxon>
        <taxon>Ecdysozoa</taxon>
        <taxon>Arthropoda</taxon>
        <taxon>Hexapoda</taxon>
        <taxon>Insecta</taxon>
        <taxon>Pterygota</taxon>
        <taxon>Neoptera</taxon>
        <taxon>Endopterygota</taxon>
        <taxon>Hymenoptera</taxon>
        <taxon>Apocrita</taxon>
        <taxon>Proctotrupomorpha</taxon>
        <taxon>Chalcidoidea</taxon>
        <taxon>Trichogrammatidae</taxon>
        <taxon>Trichogramma</taxon>
    </lineage>
</organism>
<accession>A0ABD2WTF9</accession>
<name>A0ABD2WTF9_9HYME</name>
<dbReference type="Proteomes" id="UP001627154">
    <property type="component" value="Unassembled WGS sequence"/>
</dbReference>
<evidence type="ECO:0008006" key="4">
    <source>
        <dbReference type="Google" id="ProtNLM"/>
    </source>
</evidence>
<proteinExistence type="predicted"/>
<gene>
    <name evidence="2" type="ORF">TKK_009803</name>
</gene>
<evidence type="ECO:0000256" key="1">
    <source>
        <dbReference type="SAM" id="MobiDB-lite"/>
    </source>
</evidence>
<feature type="region of interest" description="Disordered" evidence="1">
    <location>
        <begin position="261"/>
        <end position="287"/>
    </location>
</feature>